<evidence type="ECO:0000313" key="3">
    <source>
        <dbReference type="Proteomes" id="UP000006050"/>
    </source>
</evidence>
<evidence type="ECO:0000313" key="2">
    <source>
        <dbReference type="EMBL" id="AFL83638.1"/>
    </source>
</evidence>
<dbReference type="EMBL" id="CP003281">
    <property type="protein sequence ID" value="AFL83638.1"/>
    <property type="molecule type" value="Genomic_DNA"/>
</dbReference>
<protein>
    <submittedName>
        <fullName evidence="2">Putative membrane protein</fullName>
    </submittedName>
</protein>
<dbReference type="PATRIC" id="fig|866536.3.peg.1027"/>
<reference evidence="3" key="1">
    <citation type="submission" date="2012-06" db="EMBL/GenBank/DDBJ databases">
        <title>The complete genome of Belliella baltica DSM 15883.</title>
        <authorList>
            <person name="Lucas S."/>
            <person name="Copeland A."/>
            <person name="Lapidus A."/>
            <person name="Goodwin L."/>
            <person name="Pitluck S."/>
            <person name="Peters L."/>
            <person name="Mikhailova N."/>
            <person name="Davenport K."/>
            <person name="Kyrpides N."/>
            <person name="Mavromatis K."/>
            <person name="Pagani I."/>
            <person name="Ivanova N."/>
            <person name="Ovchinnikova G."/>
            <person name="Zeytun A."/>
            <person name="Detter J.C."/>
            <person name="Han C."/>
            <person name="Land M."/>
            <person name="Hauser L."/>
            <person name="Markowitz V."/>
            <person name="Cheng J.-F."/>
            <person name="Hugenholtz P."/>
            <person name="Woyke T."/>
            <person name="Wu D."/>
            <person name="Tindall B."/>
            <person name="Pomrenke H."/>
            <person name="Brambilla E."/>
            <person name="Klenk H.-P."/>
            <person name="Eisen J.A."/>
        </authorList>
    </citation>
    <scope>NUCLEOTIDE SEQUENCE [LARGE SCALE GENOMIC DNA]</scope>
    <source>
        <strain evidence="3">DSM 15883 / CIP 108006 / LMG 21964 / BA134</strain>
    </source>
</reference>
<dbReference type="Proteomes" id="UP000006050">
    <property type="component" value="Chromosome"/>
</dbReference>
<dbReference type="Gene3D" id="3.10.310.50">
    <property type="match status" value="1"/>
</dbReference>
<dbReference type="OrthoDB" id="9786161at2"/>
<keyword evidence="3" id="KW-1185">Reference proteome</keyword>
<dbReference type="HOGENOM" id="CLU_086382_1_1_10"/>
<name>I3Z320_BELBD</name>
<dbReference type="RefSeq" id="WP_014771645.1">
    <property type="nucleotide sequence ID" value="NC_018010.1"/>
</dbReference>
<dbReference type="PANTHER" id="PTHR30373:SF8">
    <property type="entry name" value="BLL7265 PROTEIN"/>
    <property type="match status" value="1"/>
</dbReference>
<dbReference type="eggNOG" id="COG3762">
    <property type="taxonomic scope" value="Bacteria"/>
</dbReference>
<feature type="domain" description="TPM" evidence="1">
    <location>
        <begin position="3"/>
        <end position="119"/>
    </location>
</feature>
<accession>I3Z320</accession>
<sequence>MAEKLFSNSDRGILLEAIKAAEKETSGEIQVHIENHCKGDVLDRAAEVFEKLKMHKTKHRNAVLFYLAVEEHKFAILGDAGINKVVPENFWENIKEEMLLHFKTRAFTEGLRKGIEMSGQQLQQHFPYEQKGDINELPDEISFG</sequence>
<evidence type="ECO:0000259" key="1">
    <source>
        <dbReference type="Pfam" id="PF04536"/>
    </source>
</evidence>
<dbReference type="STRING" id="866536.Belba_0996"/>
<gene>
    <name evidence="2" type="ordered locus">Belba_0996</name>
</gene>
<dbReference type="KEGG" id="bbd:Belba_0996"/>
<proteinExistence type="predicted"/>
<dbReference type="PANTHER" id="PTHR30373">
    <property type="entry name" value="UPF0603 PROTEIN YGCG"/>
    <property type="match status" value="1"/>
</dbReference>
<organism evidence="2 3">
    <name type="scientific">Belliella baltica (strain DSM 15883 / CIP 108006 / LMG 21964 / BA134)</name>
    <dbReference type="NCBI Taxonomy" id="866536"/>
    <lineage>
        <taxon>Bacteria</taxon>
        <taxon>Pseudomonadati</taxon>
        <taxon>Bacteroidota</taxon>
        <taxon>Cytophagia</taxon>
        <taxon>Cytophagales</taxon>
        <taxon>Cyclobacteriaceae</taxon>
        <taxon>Belliella</taxon>
    </lineage>
</organism>
<dbReference type="AlphaFoldDB" id="I3Z320"/>
<dbReference type="Pfam" id="PF04536">
    <property type="entry name" value="TPM_phosphatase"/>
    <property type="match status" value="1"/>
</dbReference>
<dbReference type="InterPro" id="IPR007621">
    <property type="entry name" value="TPM_dom"/>
</dbReference>